<accession>A0ABX2C1V6</accession>
<organism evidence="9 10">
    <name type="scientific">Paraburkholderia solitsugae</name>
    <dbReference type="NCBI Taxonomy" id="2675748"/>
    <lineage>
        <taxon>Bacteria</taxon>
        <taxon>Pseudomonadati</taxon>
        <taxon>Pseudomonadota</taxon>
        <taxon>Betaproteobacteria</taxon>
        <taxon>Burkholderiales</taxon>
        <taxon>Burkholderiaceae</taxon>
        <taxon>Paraburkholderia</taxon>
    </lineage>
</organism>
<evidence type="ECO:0000256" key="7">
    <source>
        <dbReference type="ARBA" id="ARBA00023237"/>
    </source>
</evidence>
<keyword evidence="10" id="KW-1185">Reference proteome</keyword>
<dbReference type="RefSeq" id="WP_172317416.1">
    <property type="nucleotide sequence ID" value="NZ_WOEY01000152.1"/>
</dbReference>
<evidence type="ECO:0000256" key="6">
    <source>
        <dbReference type="ARBA" id="ARBA00023136"/>
    </source>
</evidence>
<comment type="caution">
    <text evidence="9">The sequence shown here is derived from an EMBL/GenBank/DDBJ whole genome shotgun (WGS) entry which is preliminary data.</text>
</comment>
<evidence type="ECO:0000256" key="3">
    <source>
        <dbReference type="ARBA" id="ARBA00022452"/>
    </source>
</evidence>
<evidence type="ECO:0000256" key="5">
    <source>
        <dbReference type="ARBA" id="ARBA00022729"/>
    </source>
</evidence>
<dbReference type="Proteomes" id="UP000652198">
    <property type="component" value="Unassembled WGS sequence"/>
</dbReference>
<feature type="signal peptide" evidence="8">
    <location>
        <begin position="1"/>
        <end position="27"/>
    </location>
</feature>
<evidence type="ECO:0000313" key="9">
    <source>
        <dbReference type="EMBL" id="NPT47019.1"/>
    </source>
</evidence>
<keyword evidence="5 8" id="KW-0732">Signal</keyword>
<proteinExistence type="inferred from homology"/>
<comment type="similarity">
    <text evidence="2">Belongs to the OmpP1/FadL family.</text>
</comment>
<gene>
    <name evidence="9" type="ORF">GNZ12_38150</name>
</gene>
<dbReference type="SUPFAM" id="SSF56935">
    <property type="entry name" value="Porins"/>
    <property type="match status" value="1"/>
</dbReference>
<name>A0ABX2C1V6_9BURK</name>
<keyword evidence="7" id="KW-0998">Cell outer membrane</keyword>
<reference evidence="9 10" key="1">
    <citation type="submission" date="2019-11" db="EMBL/GenBank/DDBJ databases">
        <title>Metabolism of dissolved organic matter in forest soils.</title>
        <authorList>
            <person name="Cyle K.T."/>
            <person name="Wilhelm R.C."/>
            <person name="Martinez C.E."/>
        </authorList>
    </citation>
    <scope>NUCLEOTIDE SEQUENCE [LARGE SCALE GENOMIC DNA]</scope>
    <source>
        <strain evidence="9 10">1N</strain>
    </source>
</reference>
<dbReference type="Gene3D" id="2.40.160.60">
    <property type="entry name" value="Outer membrane protein transport protein (OMPP1/FadL/TodX)"/>
    <property type="match status" value="1"/>
</dbReference>
<evidence type="ECO:0000256" key="2">
    <source>
        <dbReference type="ARBA" id="ARBA00008163"/>
    </source>
</evidence>
<dbReference type="EMBL" id="WOEY01000152">
    <property type="protein sequence ID" value="NPT47019.1"/>
    <property type="molecule type" value="Genomic_DNA"/>
</dbReference>
<feature type="chain" id="PRO_5046403946" evidence="8">
    <location>
        <begin position="28"/>
        <end position="392"/>
    </location>
</feature>
<dbReference type="PANTHER" id="PTHR35093:SF8">
    <property type="entry name" value="OUTER MEMBRANE PROTEIN NMB0088-RELATED"/>
    <property type="match status" value="1"/>
</dbReference>
<evidence type="ECO:0000256" key="4">
    <source>
        <dbReference type="ARBA" id="ARBA00022692"/>
    </source>
</evidence>
<protein>
    <submittedName>
        <fullName evidence="9">Hydrocarbon degradation protein</fullName>
    </submittedName>
</protein>
<evidence type="ECO:0000313" key="10">
    <source>
        <dbReference type="Proteomes" id="UP000652198"/>
    </source>
</evidence>
<evidence type="ECO:0000256" key="8">
    <source>
        <dbReference type="SAM" id="SignalP"/>
    </source>
</evidence>
<dbReference type="Pfam" id="PF03349">
    <property type="entry name" value="Toluene_X"/>
    <property type="match status" value="1"/>
</dbReference>
<comment type="subcellular location">
    <subcellularLocation>
        <location evidence="1">Cell outer membrane</location>
        <topology evidence="1">Multi-pass membrane protein</topology>
    </subcellularLocation>
</comment>
<keyword evidence="6" id="KW-0472">Membrane</keyword>
<keyword evidence="3" id="KW-1134">Transmembrane beta strand</keyword>
<sequence>MEKYINQTVKFGLLFFGLSLATTSAFANNGAEMTANGPTAAGMGGVSIALPQDATVAADNPAGMANVGTRIDLYGFLISVESNATFGTTTNQQFSRIIEPAFGMGFNYQLGPQWTVGVSVTGAGLGAKYGEPALPIPGAGTAKSNLIIINTSPTITYKPVPTLSLGASLVLGLEQFRASGVLAPGADGPVALPSHGTSYATGIGAGFGVLWNPVPMVSLGASYYTKTWFSPLSGYKDDLLASSGGHLDSPSKYGVGVSVRPLPRLTLGLDYERILWSQAAGFNTPASFNWHDQNVVRIGVAYEINDKWTARTGFSVANSFMDSDHTLANYYANGIDDRAVTVGATYSFDKRNSLTLALEYDIPRTVVGTGPSKGTNISTNFQQYTIGYTHKF</sequence>
<keyword evidence="4" id="KW-0812">Transmembrane</keyword>
<dbReference type="PANTHER" id="PTHR35093">
    <property type="entry name" value="OUTER MEMBRANE PROTEIN NMB0088-RELATED"/>
    <property type="match status" value="1"/>
</dbReference>
<evidence type="ECO:0000256" key="1">
    <source>
        <dbReference type="ARBA" id="ARBA00004571"/>
    </source>
</evidence>
<dbReference type="InterPro" id="IPR005017">
    <property type="entry name" value="OMPP1/FadL/TodX"/>
</dbReference>